<protein>
    <submittedName>
        <fullName evidence="2">Uncharacterized protein</fullName>
    </submittedName>
</protein>
<feature type="region of interest" description="Disordered" evidence="1">
    <location>
        <begin position="53"/>
        <end position="74"/>
    </location>
</feature>
<accession>A0ABP8W8W4</accession>
<organism evidence="2 3">
    <name type="scientific">Frondihabitans cladoniiphilus</name>
    <dbReference type="NCBI Taxonomy" id="715785"/>
    <lineage>
        <taxon>Bacteria</taxon>
        <taxon>Bacillati</taxon>
        <taxon>Actinomycetota</taxon>
        <taxon>Actinomycetes</taxon>
        <taxon>Micrococcales</taxon>
        <taxon>Microbacteriaceae</taxon>
        <taxon>Frondihabitans</taxon>
    </lineage>
</organism>
<dbReference type="Proteomes" id="UP001501295">
    <property type="component" value="Unassembled WGS sequence"/>
</dbReference>
<evidence type="ECO:0000256" key="1">
    <source>
        <dbReference type="SAM" id="MobiDB-lite"/>
    </source>
</evidence>
<feature type="compositionally biased region" description="Basic and acidic residues" evidence="1">
    <location>
        <begin position="63"/>
        <end position="74"/>
    </location>
</feature>
<proteinExistence type="predicted"/>
<comment type="caution">
    <text evidence="2">The sequence shown here is derived from an EMBL/GenBank/DDBJ whole genome shotgun (WGS) entry which is preliminary data.</text>
</comment>
<name>A0ABP8W8W4_9MICO</name>
<gene>
    <name evidence="2" type="ORF">GCM10025780_29670</name>
</gene>
<evidence type="ECO:0000313" key="3">
    <source>
        <dbReference type="Proteomes" id="UP001501295"/>
    </source>
</evidence>
<keyword evidence="3" id="KW-1185">Reference proteome</keyword>
<reference evidence="3" key="1">
    <citation type="journal article" date="2019" name="Int. J. Syst. Evol. Microbiol.">
        <title>The Global Catalogue of Microorganisms (GCM) 10K type strain sequencing project: providing services to taxonomists for standard genome sequencing and annotation.</title>
        <authorList>
            <consortium name="The Broad Institute Genomics Platform"/>
            <consortium name="The Broad Institute Genome Sequencing Center for Infectious Disease"/>
            <person name="Wu L."/>
            <person name="Ma J."/>
        </authorList>
    </citation>
    <scope>NUCLEOTIDE SEQUENCE [LARGE SCALE GENOMIC DNA]</scope>
    <source>
        <strain evidence="3">JCM 18956</strain>
    </source>
</reference>
<evidence type="ECO:0000313" key="2">
    <source>
        <dbReference type="EMBL" id="GAA4682332.1"/>
    </source>
</evidence>
<sequence length="74" mass="8262">MDYDVDVLHGFCSEGAVGEVSVDELFVFRRGLGRLHEIQEAELVTRFEQPGAQLRAQSAGGAGDEKTFHEKRLR</sequence>
<dbReference type="EMBL" id="BAABLM010000007">
    <property type="protein sequence ID" value="GAA4682332.1"/>
    <property type="molecule type" value="Genomic_DNA"/>
</dbReference>